<name>A0ABU9Z386_9RHOO</name>
<comment type="caution">
    <text evidence="12">The sequence shown here is derived from an EMBL/GenBank/DDBJ whole genome shotgun (WGS) entry which is preliminary data.</text>
</comment>
<evidence type="ECO:0000256" key="8">
    <source>
        <dbReference type="SAM" id="MobiDB-lite"/>
    </source>
</evidence>
<evidence type="ECO:0000256" key="6">
    <source>
        <dbReference type="ARBA" id="ARBA00023012"/>
    </source>
</evidence>
<dbReference type="PROSITE" id="PS50851">
    <property type="entry name" value="CHEW"/>
    <property type="match status" value="1"/>
</dbReference>
<dbReference type="SMART" id="SM00387">
    <property type="entry name" value="HATPase_c"/>
    <property type="match status" value="1"/>
</dbReference>
<dbReference type="InterPro" id="IPR004105">
    <property type="entry name" value="CheA-like_dim"/>
</dbReference>
<dbReference type="Gene3D" id="1.20.120.160">
    <property type="entry name" value="HPT domain"/>
    <property type="match status" value="1"/>
</dbReference>
<dbReference type="InterPro" id="IPR036641">
    <property type="entry name" value="HPT_dom_sf"/>
</dbReference>
<evidence type="ECO:0000256" key="7">
    <source>
        <dbReference type="PROSITE-ProRule" id="PRU00110"/>
    </source>
</evidence>
<organism evidence="12 13">
    <name type="scientific">Uliginosibacterium sediminicola</name>
    <dbReference type="NCBI Taxonomy" id="2024550"/>
    <lineage>
        <taxon>Bacteria</taxon>
        <taxon>Pseudomonadati</taxon>
        <taxon>Pseudomonadota</taxon>
        <taxon>Betaproteobacteria</taxon>
        <taxon>Rhodocyclales</taxon>
        <taxon>Zoogloeaceae</taxon>
        <taxon>Uliginosibacterium</taxon>
    </lineage>
</organism>
<keyword evidence="4 12" id="KW-0808">Transferase</keyword>
<dbReference type="SUPFAM" id="SSF47226">
    <property type="entry name" value="Histidine-containing phosphotransfer domain, HPT domain"/>
    <property type="match status" value="1"/>
</dbReference>
<dbReference type="InterPro" id="IPR037006">
    <property type="entry name" value="CheA-like_homodim_sf"/>
</dbReference>
<feature type="compositionally biased region" description="Basic and acidic residues" evidence="8">
    <location>
        <begin position="221"/>
        <end position="230"/>
    </location>
</feature>
<dbReference type="GO" id="GO:0004673">
    <property type="term" value="F:protein histidine kinase activity"/>
    <property type="evidence" value="ECO:0007669"/>
    <property type="project" value="UniProtKB-EC"/>
</dbReference>
<dbReference type="PANTHER" id="PTHR43395:SF1">
    <property type="entry name" value="CHEMOTAXIS PROTEIN CHEA"/>
    <property type="match status" value="1"/>
</dbReference>
<evidence type="ECO:0000256" key="1">
    <source>
        <dbReference type="ARBA" id="ARBA00000085"/>
    </source>
</evidence>
<evidence type="ECO:0000256" key="5">
    <source>
        <dbReference type="ARBA" id="ARBA00022777"/>
    </source>
</evidence>
<dbReference type="CDD" id="cd16916">
    <property type="entry name" value="HATPase_CheA-like"/>
    <property type="match status" value="1"/>
</dbReference>
<dbReference type="InterPro" id="IPR005467">
    <property type="entry name" value="His_kinase_dom"/>
</dbReference>
<evidence type="ECO:0000259" key="10">
    <source>
        <dbReference type="PROSITE" id="PS50851"/>
    </source>
</evidence>
<keyword evidence="3 7" id="KW-0597">Phosphoprotein</keyword>
<dbReference type="InterPro" id="IPR036890">
    <property type="entry name" value="HATPase_C_sf"/>
</dbReference>
<dbReference type="PROSITE" id="PS50109">
    <property type="entry name" value="HIS_KIN"/>
    <property type="match status" value="1"/>
</dbReference>
<dbReference type="EMBL" id="JBDIVE010000015">
    <property type="protein sequence ID" value="MEN3070551.1"/>
    <property type="molecule type" value="Genomic_DNA"/>
</dbReference>
<keyword evidence="13" id="KW-1185">Reference proteome</keyword>
<dbReference type="CDD" id="cd00088">
    <property type="entry name" value="HPT"/>
    <property type="match status" value="1"/>
</dbReference>
<protein>
    <recommendedName>
        <fullName evidence="2">histidine kinase</fullName>
        <ecNumber evidence="2">2.7.13.3</ecNumber>
    </recommendedName>
</protein>
<dbReference type="InterPro" id="IPR002545">
    <property type="entry name" value="CheW-lke_dom"/>
</dbReference>
<feature type="region of interest" description="Disordered" evidence="8">
    <location>
        <begin position="207"/>
        <end position="230"/>
    </location>
</feature>
<evidence type="ECO:0000259" key="9">
    <source>
        <dbReference type="PROSITE" id="PS50109"/>
    </source>
</evidence>
<dbReference type="EC" id="2.7.13.3" evidence="2"/>
<feature type="domain" description="CheW-like" evidence="10">
    <location>
        <begin position="488"/>
        <end position="617"/>
    </location>
</feature>
<dbReference type="PRINTS" id="PR00344">
    <property type="entry name" value="BCTRLSENSOR"/>
</dbReference>
<dbReference type="SMART" id="SM01231">
    <property type="entry name" value="H-kinase_dim"/>
    <property type="match status" value="1"/>
</dbReference>
<dbReference type="InterPro" id="IPR008207">
    <property type="entry name" value="Sig_transdc_His_kin_Hpt_dom"/>
</dbReference>
<feature type="domain" description="Histidine kinase" evidence="9">
    <location>
        <begin position="245"/>
        <end position="486"/>
    </location>
</feature>
<dbReference type="SMART" id="SM00260">
    <property type="entry name" value="CheW"/>
    <property type="match status" value="1"/>
</dbReference>
<dbReference type="PROSITE" id="PS50894">
    <property type="entry name" value="HPT"/>
    <property type="match status" value="1"/>
</dbReference>
<dbReference type="Gene3D" id="2.30.30.40">
    <property type="entry name" value="SH3 Domains"/>
    <property type="match status" value="1"/>
</dbReference>
<keyword evidence="5" id="KW-0418">Kinase</keyword>
<feature type="modified residue" description="Phosphohistidine" evidence="7">
    <location>
        <position position="50"/>
    </location>
</feature>
<evidence type="ECO:0000256" key="2">
    <source>
        <dbReference type="ARBA" id="ARBA00012438"/>
    </source>
</evidence>
<comment type="catalytic activity">
    <reaction evidence="1">
        <text>ATP + protein L-histidine = ADP + protein N-phospho-L-histidine.</text>
        <dbReference type="EC" id="2.7.13.3"/>
    </reaction>
</comment>
<dbReference type="InterPro" id="IPR051315">
    <property type="entry name" value="Bact_Chemotaxis_CheA"/>
</dbReference>
<dbReference type="Pfam" id="PF01584">
    <property type="entry name" value="CheW"/>
    <property type="match status" value="1"/>
</dbReference>
<evidence type="ECO:0000313" key="13">
    <source>
        <dbReference type="Proteomes" id="UP001410394"/>
    </source>
</evidence>
<dbReference type="Pfam" id="PF02518">
    <property type="entry name" value="HATPase_c"/>
    <property type="match status" value="1"/>
</dbReference>
<dbReference type="SUPFAM" id="SSF55874">
    <property type="entry name" value="ATPase domain of HSP90 chaperone/DNA topoisomerase II/histidine kinase"/>
    <property type="match status" value="1"/>
</dbReference>
<dbReference type="SUPFAM" id="SSF50341">
    <property type="entry name" value="CheW-like"/>
    <property type="match status" value="1"/>
</dbReference>
<evidence type="ECO:0000256" key="4">
    <source>
        <dbReference type="ARBA" id="ARBA00022679"/>
    </source>
</evidence>
<dbReference type="Pfam" id="PF02895">
    <property type="entry name" value="H-kinase_dim"/>
    <property type="match status" value="1"/>
</dbReference>
<dbReference type="Proteomes" id="UP001410394">
    <property type="component" value="Unassembled WGS sequence"/>
</dbReference>
<accession>A0ABU9Z386</accession>
<dbReference type="SMART" id="SM00073">
    <property type="entry name" value="HPT"/>
    <property type="match status" value="1"/>
</dbReference>
<feature type="domain" description="HPt" evidence="11">
    <location>
        <begin position="3"/>
        <end position="107"/>
    </location>
</feature>
<dbReference type="Gene3D" id="3.30.565.10">
    <property type="entry name" value="Histidine kinase-like ATPase, C-terminal domain"/>
    <property type="match status" value="1"/>
</dbReference>
<evidence type="ECO:0000259" key="11">
    <source>
        <dbReference type="PROSITE" id="PS50894"/>
    </source>
</evidence>
<evidence type="ECO:0000256" key="3">
    <source>
        <dbReference type="ARBA" id="ARBA00022553"/>
    </source>
</evidence>
<dbReference type="InterPro" id="IPR003594">
    <property type="entry name" value="HATPase_dom"/>
</dbReference>
<dbReference type="SUPFAM" id="SSF47384">
    <property type="entry name" value="Homodimeric domain of signal transducing histidine kinase"/>
    <property type="match status" value="1"/>
</dbReference>
<keyword evidence="6" id="KW-0902">Two-component regulatory system</keyword>
<sequence>MSDFGGMEDLLQDFLVEAGDLLSGVDNKLVDLERTPHDRSLLNEIFRGFHTIKGGAGFLNATEMVTLCHLTENLFDLLRNGQLLVTPEILDTILSATASLRNMFQDLERGMQPLAAEAQLIEALRLAIAGELRAAPVLGKPAAEAAPAKVEVHVEHVVEADAGSEDDIDWPGLYQAVTGVEGNASALHAVSSPEVSAEQIIKSAIGRRETDKPGYQGPATGRRESEKVRDNSIRVDTARLDQVLNLSGEIGLTKNRLNALRSDILNGKNDTDTLHALDLAVSQLDLLVSDLQNAVMKTRMQPIGRLFQKYPRIARDLARSLGKDVEMVLSGEDTEIDKTMIEDLSDPIIHLIRNAVDHGVESMKDRAALGKPEKSIVRLEARQEGDHILIIVADDGRGMNPERLRAKAVEKGLISDEEANTMDERQSYNLIFLPGFSTASQVSDVSGRGVGMDVVRTNIQKLNGTIDIRSEQGKGTSFIISLPLTLAILPVLLVCLNEQPFAVPLSMVREILPIAAAEVQELSGRATMVVRGEVLPIVTLAGLLGWEQERVPEYGVLMQTAEHSFILAIDSFAGREDAVIKSLDDFRPKGVAGVSTLSNGQIVLILDMKELLASMGEQRMVTRSQLLLEQVSYPIAA</sequence>
<dbReference type="RefSeq" id="WP_345921328.1">
    <property type="nucleotide sequence ID" value="NZ_JBDIVE010000015.1"/>
</dbReference>
<dbReference type="Pfam" id="PF01627">
    <property type="entry name" value="Hpt"/>
    <property type="match status" value="1"/>
</dbReference>
<reference evidence="12 13" key="1">
    <citation type="journal article" date="2018" name="Int. J. Syst. Evol. Microbiol.">
        <title>Uliginosibacterium sediminicola sp. nov., isolated from freshwater sediment.</title>
        <authorList>
            <person name="Hwang W.M."/>
            <person name="Kim S.M."/>
            <person name="Kang K."/>
            <person name="Ahn T.Y."/>
        </authorList>
    </citation>
    <scope>NUCLEOTIDE SEQUENCE [LARGE SCALE GENOMIC DNA]</scope>
    <source>
        <strain evidence="12 13">M1-21</strain>
    </source>
</reference>
<gene>
    <name evidence="12" type="ORF">ABDB84_18855</name>
</gene>
<evidence type="ECO:0000313" key="12">
    <source>
        <dbReference type="EMBL" id="MEN3070551.1"/>
    </source>
</evidence>
<dbReference type="PANTHER" id="PTHR43395">
    <property type="entry name" value="SENSOR HISTIDINE KINASE CHEA"/>
    <property type="match status" value="1"/>
</dbReference>
<proteinExistence type="predicted"/>
<dbReference type="Gene3D" id="1.10.287.560">
    <property type="entry name" value="Histidine kinase CheA-like, homodimeric domain"/>
    <property type="match status" value="1"/>
</dbReference>
<dbReference type="InterPro" id="IPR036097">
    <property type="entry name" value="HisK_dim/P_sf"/>
</dbReference>
<dbReference type="InterPro" id="IPR036061">
    <property type="entry name" value="CheW-like_dom_sf"/>
</dbReference>
<dbReference type="InterPro" id="IPR004358">
    <property type="entry name" value="Sig_transdc_His_kin-like_C"/>
</dbReference>